<dbReference type="Proteomes" id="UP001163223">
    <property type="component" value="Chromosome"/>
</dbReference>
<reference evidence="1" key="1">
    <citation type="submission" date="2022-11" db="EMBL/GenBank/DDBJ databases">
        <title>beta-Carotene-producing bacterium, Jeongeuplla avenae sp. nov., alleviates the salt stress of Arabidopsis seedlings.</title>
        <authorList>
            <person name="Jiang L."/>
            <person name="Lee J."/>
        </authorList>
    </citation>
    <scope>NUCLEOTIDE SEQUENCE</scope>
    <source>
        <strain evidence="1">DY_R2A_6</strain>
    </source>
</reference>
<gene>
    <name evidence="1" type="ORF">OXU80_09465</name>
</gene>
<proteinExistence type="predicted"/>
<dbReference type="EMBL" id="CP113520">
    <property type="protein sequence ID" value="WAJ30403.1"/>
    <property type="molecule type" value="Genomic_DNA"/>
</dbReference>
<name>A0ACD4NUG7_9HYPH</name>
<evidence type="ECO:0000313" key="1">
    <source>
        <dbReference type="EMBL" id="WAJ30403.1"/>
    </source>
</evidence>
<sequence length="348" mass="36985">MQVFSSASDQVGRAEGVAATNLSSPLVFLWTMLVFLGLVGFVALILGRQIARAFVTNPGLNGLIGGVLLIGVLLALLQVMRLFREVRWVNAYRDGSAEFDDMKDPVLLAPMRALIGRRKQVTLSTQSTRAILDSVATRLDETRDISRYLIGLLVFLGLLGTFWGLLETIGSISATIQGLNPTGGDTASILDALKTGLAAPLSGMGTAFSSSLFGLSGSLVLGFLDLQLGRAQNRFYTELENWLSSITDVGSDAGHAAGGLGVAGVEELRLLSERLGRLVAEGGIQPRTSTAMANLAESIQGLVQHMRSEQQILRDFVEAQASEQREMRGVLDRLSQAVGGPTRPGSGA</sequence>
<evidence type="ECO:0000313" key="2">
    <source>
        <dbReference type="Proteomes" id="UP001163223"/>
    </source>
</evidence>
<accession>A0ACD4NUG7</accession>
<keyword evidence="2" id="KW-1185">Reference proteome</keyword>
<protein>
    <submittedName>
        <fullName evidence="1">MotA/TolQ/ExbB proton channel family protein</fullName>
    </submittedName>
</protein>
<organism evidence="1 2">
    <name type="scientific">Antarcticirhabdus aurantiaca</name>
    <dbReference type="NCBI Taxonomy" id="2606717"/>
    <lineage>
        <taxon>Bacteria</taxon>
        <taxon>Pseudomonadati</taxon>
        <taxon>Pseudomonadota</taxon>
        <taxon>Alphaproteobacteria</taxon>
        <taxon>Hyphomicrobiales</taxon>
        <taxon>Aurantimonadaceae</taxon>
        <taxon>Antarcticirhabdus</taxon>
    </lineage>
</organism>